<proteinExistence type="predicted"/>
<reference evidence="1" key="1">
    <citation type="journal article" date="2014" name="Front. Microbiol.">
        <title>High frequency of phylogenetically diverse reductive dehalogenase-homologous genes in deep subseafloor sedimentary metagenomes.</title>
        <authorList>
            <person name="Kawai M."/>
            <person name="Futagami T."/>
            <person name="Toyoda A."/>
            <person name="Takaki Y."/>
            <person name="Nishi S."/>
            <person name="Hori S."/>
            <person name="Arai W."/>
            <person name="Tsubouchi T."/>
            <person name="Morono Y."/>
            <person name="Uchiyama I."/>
            <person name="Ito T."/>
            <person name="Fujiyama A."/>
            <person name="Inagaki F."/>
            <person name="Takami H."/>
        </authorList>
    </citation>
    <scope>NUCLEOTIDE SEQUENCE</scope>
    <source>
        <strain evidence="1">Expedition CK06-06</strain>
    </source>
</reference>
<dbReference type="AlphaFoldDB" id="X1VP97"/>
<sequence length="96" mass="10989">MNTYQSQDLQQFVDMELKNLISAYGYRPLGTSFEGRNVLDDAIGGHLGGFIFLAEDLKDYWVYDKEKAKVLVKHYRVSQATLYPLTHGYPLTQGCH</sequence>
<evidence type="ECO:0000313" key="1">
    <source>
        <dbReference type="EMBL" id="GAJ18281.1"/>
    </source>
</evidence>
<protein>
    <submittedName>
        <fullName evidence="1">Uncharacterized protein</fullName>
    </submittedName>
</protein>
<gene>
    <name evidence="1" type="ORF">S12H4_58262</name>
</gene>
<accession>X1VP97</accession>
<organism evidence="1">
    <name type="scientific">marine sediment metagenome</name>
    <dbReference type="NCBI Taxonomy" id="412755"/>
    <lineage>
        <taxon>unclassified sequences</taxon>
        <taxon>metagenomes</taxon>
        <taxon>ecological metagenomes</taxon>
    </lineage>
</organism>
<name>X1VP97_9ZZZZ</name>
<dbReference type="EMBL" id="BARW01037808">
    <property type="protein sequence ID" value="GAJ18281.1"/>
    <property type="molecule type" value="Genomic_DNA"/>
</dbReference>
<comment type="caution">
    <text evidence="1">The sequence shown here is derived from an EMBL/GenBank/DDBJ whole genome shotgun (WGS) entry which is preliminary data.</text>
</comment>